<feature type="transmembrane region" description="Helical" evidence="16">
    <location>
        <begin position="174"/>
        <end position="194"/>
    </location>
</feature>
<feature type="domain" description="ABC transporter" evidence="17">
    <location>
        <begin position="1285"/>
        <end position="1519"/>
    </location>
</feature>
<dbReference type="GO" id="GO:0005886">
    <property type="term" value="C:plasma membrane"/>
    <property type="evidence" value="ECO:0007669"/>
    <property type="project" value="UniProtKB-SubCell"/>
</dbReference>
<feature type="transmembrane region" description="Helical" evidence="16">
    <location>
        <begin position="1191"/>
        <end position="1212"/>
    </location>
</feature>
<evidence type="ECO:0000256" key="5">
    <source>
        <dbReference type="ARBA" id="ARBA00022475"/>
    </source>
</evidence>
<evidence type="ECO:0000256" key="10">
    <source>
        <dbReference type="ARBA" id="ARBA00022967"/>
    </source>
</evidence>
<dbReference type="PANTHER" id="PTHR24223:SF443">
    <property type="entry name" value="MULTIDRUG-RESISTANCE LIKE PROTEIN 1, ISOFORM I"/>
    <property type="match status" value="1"/>
</dbReference>
<evidence type="ECO:0000256" key="14">
    <source>
        <dbReference type="ARBA" id="ARBA00047523"/>
    </source>
</evidence>
<feature type="transmembrane region" description="Helical" evidence="16">
    <location>
        <begin position="533"/>
        <end position="559"/>
    </location>
</feature>
<dbReference type="CDD" id="cd03250">
    <property type="entry name" value="ABCC_MRP_domain1"/>
    <property type="match status" value="1"/>
</dbReference>
<evidence type="ECO:0000256" key="4">
    <source>
        <dbReference type="ARBA" id="ARBA00022448"/>
    </source>
</evidence>
<feature type="transmembrane region" description="Helical" evidence="16">
    <location>
        <begin position="301"/>
        <end position="323"/>
    </location>
</feature>
<dbReference type="SUPFAM" id="SSF52540">
    <property type="entry name" value="P-loop containing nucleoside triphosphate hydrolases"/>
    <property type="match status" value="2"/>
</dbReference>
<dbReference type="GO" id="GO:0005774">
    <property type="term" value="C:vacuolar membrane"/>
    <property type="evidence" value="ECO:0007669"/>
    <property type="project" value="UniProtKB-SubCell"/>
</dbReference>
<evidence type="ECO:0000256" key="7">
    <source>
        <dbReference type="ARBA" id="ARBA00022737"/>
    </source>
</evidence>
<dbReference type="FunFam" id="1.20.1560.10:FF:000041">
    <property type="entry name" value="Multidrug-Resistance like protein 1, isoform C"/>
    <property type="match status" value="1"/>
</dbReference>
<dbReference type="InterPro" id="IPR003439">
    <property type="entry name" value="ABC_transporter-like_ATP-bd"/>
</dbReference>
<dbReference type="InterPro" id="IPR003593">
    <property type="entry name" value="AAA+_ATPase"/>
</dbReference>
<dbReference type="FunFam" id="3.40.50.300:FF:000074">
    <property type="entry name" value="Multidrug resistance-associated protein 5 isoform 1"/>
    <property type="match status" value="1"/>
</dbReference>
<keyword evidence="20" id="KW-1185">Reference proteome</keyword>
<evidence type="ECO:0000256" key="2">
    <source>
        <dbReference type="ARBA" id="ARBA00004651"/>
    </source>
</evidence>
<dbReference type="EC" id="7.6.2.3" evidence="13"/>
<feature type="transmembrane region" description="Helical" evidence="16">
    <location>
        <begin position="69"/>
        <end position="93"/>
    </location>
</feature>
<dbReference type="Gene3D" id="3.40.50.300">
    <property type="entry name" value="P-loop containing nucleotide triphosphate hydrolases"/>
    <property type="match status" value="2"/>
</dbReference>
<feature type="transmembrane region" description="Helical" evidence="16">
    <location>
        <begin position="456"/>
        <end position="478"/>
    </location>
</feature>
<evidence type="ECO:0000256" key="13">
    <source>
        <dbReference type="ARBA" id="ARBA00024220"/>
    </source>
</evidence>
<feature type="transmembrane region" description="Helical" evidence="16">
    <location>
        <begin position="355"/>
        <end position="377"/>
    </location>
</feature>
<evidence type="ECO:0000313" key="19">
    <source>
        <dbReference type="EnsemblMetazoa" id="ENSAATROPP003049"/>
    </source>
</evidence>
<accession>A0AAG5CWY3</accession>
<evidence type="ECO:0000256" key="3">
    <source>
        <dbReference type="ARBA" id="ARBA00009726"/>
    </source>
</evidence>
<feature type="transmembrane region" description="Helical" evidence="16">
    <location>
        <begin position="1085"/>
        <end position="1118"/>
    </location>
</feature>
<evidence type="ECO:0000313" key="20">
    <source>
        <dbReference type="Proteomes" id="UP000075880"/>
    </source>
</evidence>
<dbReference type="InterPro" id="IPR027417">
    <property type="entry name" value="P-loop_NTPase"/>
</dbReference>
<dbReference type="FunFam" id="1.20.1560.10:FF:000001">
    <property type="entry name" value="ATP-binding cassette subfamily C member 1"/>
    <property type="match status" value="1"/>
</dbReference>
<evidence type="ECO:0000256" key="15">
    <source>
        <dbReference type="SAM" id="MobiDB-lite"/>
    </source>
</evidence>
<dbReference type="InterPro" id="IPR036640">
    <property type="entry name" value="ABC1_TM_sf"/>
</dbReference>
<feature type="transmembrane region" description="Helical" evidence="16">
    <location>
        <begin position="105"/>
        <end position="125"/>
    </location>
</feature>
<keyword evidence="4" id="KW-0813">Transport</keyword>
<feature type="domain" description="ABC transporter" evidence="17">
    <location>
        <begin position="631"/>
        <end position="855"/>
    </location>
</feature>
<keyword evidence="11 16" id="KW-1133">Transmembrane helix</keyword>
<dbReference type="Gene3D" id="1.20.1560.10">
    <property type="entry name" value="ABC transporter type 1, transmembrane domain"/>
    <property type="match status" value="2"/>
</dbReference>
<dbReference type="Pfam" id="PF00005">
    <property type="entry name" value="ABC_tran"/>
    <property type="match status" value="2"/>
</dbReference>
<evidence type="ECO:0000259" key="18">
    <source>
        <dbReference type="PROSITE" id="PS50929"/>
    </source>
</evidence>
<keyword evidence="7" id="KW-0677">Repeat</keyword>
<comment type="catalytic activity">
    <reaction evidence="14">
        <text>leukotriene C4(in) + ATP + H2O = leukotriene C4(out) + ADP + phosphate + H(+)</text>
        <dbReference type="Rhea" id="RHEA:38963"/>
        <dbReference type="ChEBI" id="CHEBI:15377"/>
        <dbReference type="ChEBI" id="CHEBI:15378"/>
        <dbReference type="ChEBI" id="CHEBI:30616"/>
        <dbReference type="ChEBI" id="CHEBI:43474"/>
        <dbReference type="ChEBI" id="CHEBI:57973"/>
        <dbReference type="ChEBI" id="CHEBI:456216"/>
    </reaction>
    <physiologicalReaction direction="left-to-right" evidence="14">
        <dbReference type="Rhea" id="RHEA:38964"/>
    </physiologicalReaction>
</comment>
<keyword evidence="9" id="KW-0067">ATP-binding</keyword>
<sequence length="1527" mass="171306">MEHHHPMDDFCGSRFWDLNLTWYTDDPDLTPCFQQTVLVWAPCAFLWVFSMLELYYLRRSPNKDVPWSFWNVSKLTLIGLLIVLTVVDLVKAITTDDFVGSGYPVYYYTPAIKLATFTFAGVLVYLNKHYGMRTSGLLFMFWLLLAVCSIPRVRTEVRQHDARVGAHPWEEYQFISFMIFFAITCLLFLLNFFVDKAPRISKYEITKKDCPELSASFPSRIFFGWFDRLAWVGFRKPLEVEDLWNMRPEDSSKEVSPAFLAHWNKTLEKTYQTRETSNDVTFKKLGANSARVDFRTTKSKSIASILPALIKTFGGTFLFGSFLKFGQDLLTFASPQILKLIIGFVGSDEPMWKGLLYAITLFVVAGTQTLLLGQYFNRMFFVGLRIRTALISAIYRKALIISNSARKGSTVGEIVNLMAVDAQRFMDLTTYINMLWSAPLQIALALYFLWQLLGPSVLAGLAVMIILIPVNGVIANMMKTLQIKQMKNKDERVKLMNEVLSGIKVLKLYAWEPSFEQQILKIRDKEVKVLKHAAYLNAGTSFIWSCAPFLVSIISFATYVLSDDSHTLTPVKAFVCITLFDILRMPLVMLPVLIVYAIQTSVSVKRINKFLNQEELDPDNVQHDEKESAPLLIENGVFSWGGEETTLKNINVRVEKSQIVAVVGTVGSGKSSLLSAFLGEMDRISGRVNTLGRIAYVSQQAWIQNATLKDNILFGKPMDQRRYNRVIEACALKPDIEMLPGGDMTEIGEKGINLSGGQKQRVSLARAVYNDADVYFLDDPLSAVDSHVGKHIFEQVIGTNGGLLANKTRVLVTHGITYLPNTDKIFVLREGEISESGTYQELMDRKGAFAEFLIQHLQEVNEEEEDLSEIKQQLENSVGGEELLNQLKRTNSKRSRSESTSETGSVKDISRQNSTTDSNSSLRRRTSEKVPDVPKTKLIETEKSETGSVKWEVYKHYLKSIGLTLSVATVLLNMVFQGFSIGSNLWLSRWSTDESAETDTSVRDMYLGVYGAFGAGQVLATFLSTLFLYIGALEASKTLHKTLLRRVIRAPLTSFFDVTPVGRVLNRFSKDIDTADSDLPATLRAWSACFFGVVATLVVICISTPIFAAVIVPIGILYYGVQRFYVATSRQLKRLESVSRSPIYSHFGETIQGVQTIRAYNVQERFITESDERVDSNQLCYCPSIIANRWLAVRLEMVGNMIILFAALFAVLGRESMNPGLVGLSVSYALQITQTLNWLVRMTSDVETNIVAVERIKEYGETKQEAPWELPNSTLPRDWPEQGQVEFRDFQVRYREGLDLVLRGISFTVNGGEKVGIVGRTGAGKSSLTLALFRIIESAGGSIVIDGQDIAQLGLHALRSRLTIIPQDPVLFSGTLRINLDPFNTHSDDDIWKALEHAHLKAFVKGLTAGINHEVTEGGENLSVGQRQLICLARALLRKTKVLILDEATAAVDLETDDLIQATIRTEFNDCTVLTIAHRLNTIMDSDKVIVLDKGQIVEFAAPGELLQSRTSAFYSMAKDAGLVKWH</sequence>
<evidence type="ECO:0000256" key="6">
    <source>
        <dbReference type="ARBA" id="ARBA00022692"/>
    </source>
</evidence>
<dbReference type="GO" id="GO:0016887">
    <property type="term" value="F:ATP hydrolysis activity"/>
    <property type="evidence" value="ECO:0007669"/>
    <property type="project" value="InterPro"/>
</dbReference>
<dbReference type="FunFam" id="3.40.50.300:FF:000812">
    <property type="entry name" value="multidrug resistance-associated protein 1 isoform X15"/>
    <property type="match status" value="1"/>
</dbReference>
<keyword evidence="10" id="KW-1278">Translocase</keyword>
<evidence type="ECO:0000256" key="1">
    <source>
        <dbReference type="ARBA" id="ARBA00004128"/>
    </source>
</evidence>
<dbReference type="PROSITE" id="PS00211">
    <property type="entry name" value="ABC_TRANSPORTER_1"/>
    <property type="match status" value="2"/>
</dbReference>
<reference evidence="19" key="1">
    <citation type="submission" date="2024-04" db="UniProtKB">
        <authorList>
            <consortium name="EnsemblMetazoa"/>
        </authorList>
    </citation>
    <scope>IDENTIFICATION</scope>
    <source>
        <strain evidence="19">EBRO</strain>
    </source>
</reference>
<dbReference type="PROSITE" id="PS50893">
    <property type="entry name" value="ABC_TRANSPORTER_2"/>
    <property type="match status" value="2"/>
</dbReference>
<evidence type="ECO:0000256" key="9">
    <source>
        <dbReference type="ARBA" id="ARBA00022840"/>
    </source>
</evidence>
<protein>
    <recommendedName>
        <fullName evidence="13">ABC-type glutathione-S-conjugate transporter</fullName>
        <ecNumber evidence="13">7.6.2.3</ecNumber>
    </recommendedName>
</protein>
<feature type="transmembrane region" description="Helical" evidence="16">
    <location>
        <begin position="37"/>
        <end position="57"/>
    </location>
</feature>
<dbReference type="Pfam" id="PF24357">
    <property type="entry name" value="TMD0_ABC"/>
    <property type="match status" value="1"/>
</dbReference>
<organism evidence="19 20">
    <name type="scientific">Anopheles atroparvus</name>
    <name type="common">European mosquito</name>
    <dbReference type="NCBI Taxonomy" id="41427"/>
    <lineage>
        <taxon>Eukaryota</taxon>
        <taxon>Metazoa</taxon>
        <taxon>Ecdysozoa</taxon>
        <taxon>Arthropoda</taxon>
        <taxon>Hexapoda</taxon>
        <taxon>Insecta</taxon>
        <taxon>Pterygota</taxon>
        <taxon>Neoptera</taxon>
        <taxon>Endopterygota</taxon>
        <taxon>Diptera</taxon>
        <taxon>Nematocera</taxon>
        <taxon>Culicoidea</taxon>
        <taxon>Culicidae</taxon>
        <taxon>Anophelinae</taxon>
        <taxon>Anopheles</taxon>
    </lineage>
</organism>
<evidence type="ECO:0000256" key="16">
    <source>
        <dbReference type="SAM" id="Phobius"/>
    </source>
</evidence>
<dbReference type="EnsemblMetazoa" id="ENSAATROPT003176">
    <property type="protein sequence ID" value="ENSAATROPP003049"/>
    <property type="gene ID" value="ENSAATROPG002517"/>
</dbReference>
<dbReference type="PANTHER" id="PTHR24223">
    <property type="entry name" value="ATP-BINDING CASSETTE SUB-FAMILY C"/>
    <property type="match status" value="1"/>
</dbReference>
<feature type="compositionally biased region" description="Polar residues" evidence="15">
    <location>
        <begin position="911"/>
        <end position="921"/>
    </location>
</feature>
<feature type="transmembrane region" description="Helical" evidence="16">
    <location>
        <begin position="431"/>
        <end position="450"/>
    </location>
</feature>
<feature type="region of interest" description="Disordered" evidence="15">
    <location>
        <begin position="881"/>
        <end position="933"/>
    </location>
</feature>
<dbReference type="InterPro" id="IPR011527">
    <property type="entry name" value="ABC1_TM_dom"/>
</dbReference>
<feature type="domain" description="ABC transmembrane type-1" evidence="18">
    <location>
        <begin position="967"/>
        <end position="1248"/>
    </location>
</feature>
<evidence type="ECO:0000256" key="11">
    <source>
        <dbReference type="ARBA" id="ARBA00022989"/>
    </source>
</evidence>
<dbReference type="GO" id="GO:0005524">
    <property type="term" value="F:ATP binding"/>
    <property type="evidence" value="ECO:0007669"/>
    <property type="project" value="UniProtKB-KW"/>
</dbReference>
<comment type="similarity">
    <text evidence="3">Belongs to the ABC transporter superfamily. ABCC family. Conjugate transporter (TC 3.A.1.208) subfamily.</text>
</comment>
<feature type="domain" description="ABC transmembrane type-1" evidence="18">
    <location>
        <begin position="318"/>
        <end position="599"/>
    </location>
</feature>
<evidence type="ECO:0000256" key="12">
    <source>
        <dbReference type="ARBA" id="ARBA00023136"/>
    </source>
</evidence>
<keyword evidence="12 16" id="KW-0472">Membrane</keyword>
<keyword evidence="8" id="KW-0547">Nucleotide-binding</keyword>
<keyword evidence="5" id="KW-1003">Cell membrane</keyword>
<dbReference type="CDD" id="cd18595">
    <property type="entry name" value="ABC_6TM_MRP1_2_3_6_D1_like"/>
    <property type="match status" value="1"/>
</dbReference>
<name>A0AAG5CWY3_ANOAO</name>
<dbReference type="CDD" id="cd03244">
    <property type="entry name" value="ABCC_MRP_domain2"/>
    <property type="match status" value="1"/>
</dbReference>
<proteinExistence type="inferred from homology"/>
<comment type="subcellular location">
    <subcellularLocation>
        <location evidence="2">Cell membrane</location>
        <topology evidence="2">Multi-pass membrane protein</topology>
    </subcellularLocation>
    <subcellularLocation>
        <location evidence="1">Vacuole membrane</location>
        <topology evidence="1">Multi-pass membrane protein</topology>
    </subcellularLocation>
</comment>
<dbReference type="Proteomes" id="UP000075880">
    <property type="component" value="Unassembled WGS sequence"/>
</dbReference>
<feature type="transmembrane region" description="Helical" evidence="16">
    <location>
        <begin position="137"/>
        <end position="154"/>
    </location>
</feature>
<dbReference type="SMART" id="SM00382">
    <property type="entry name" value="AAA"/>
    <property type="match status" value="2"/>
</dbReference>
<feature type="transmembrane region" description="Helical" evidence="16">
    <location>
        <begin position="1007"/>
        <end position="1035"/>
    </location>
</feature>
<dbReference type="NCBIfam" id="TIGR00957">
    <property type="entry name" value="MRP_assoc_pro"/>
    <property type="match status" value="1"/>
</dbReference>
<dbReference type="GO" id="GO:0015431">
    <property type="term" value="F:ABC-type glutathione S-conjugate transporter activity"/>
    <property type="evidence" value="ECO:0007669"/>
    <property type="project" value="UniProtKB-EC"/>
</dbReference>
<evidence type="ECO:0000259" key="17">
    <source>
        <dbReference type="PROSITE" id="PS50893"/>
    </source>
</evidence>
<dbReference type="InterPro" id="IPR017871">
    <property type="entry name" value="ABC_transporter-like_CS"/>
</dbReference>
<dbReference type="PROSITE" id="PS50929">
    <property type="entry name" value="ABC_TM1F"/>
    <property type="match status" value="2"/>
</dbReference>
<dbReference type="InterPro" id="IPR056227">
    <property type="entry name" value="TMD0_ABC"/>
</dbReference>
<evidence type="ECO:0000256" key="8">
    <source>
        <dbReference type="ARBA" id="ARBA00022741"/>
    </source>
</evidence>
<dbReference type="InterPro" id="IPR050173">
    <property type="entry name" value="ABC_transporter_C-like"/>
</dbReference>
<feature type="transmembrane region" description="Helical" evidence="16">
    <location>
        <begin position="571"/>
        <end position="598"/>
    </location>
</feature>
<keyword evidence="6 16" id="KW-0812">Transmembrane</keyword>
<dbReference type="InterPro" id="IPR005292">
    <property type="entry name" value="MRP"/>
</dbReference>
<dbReference type="Pfam" id="PF00664">
    <property type="entry name" value="ABC_membrane"/>
    <property type="match status" value="2"/>
</dbReference>
<dbReference type="CDD" id="cd18603">
    <property type="entry name" value="ABC_6TM_MRP1_2_3_6_D2_like"/>
    <property type="match status" value="1"/>
</dbReference>
<dbReference type="SUPFAM" id="SSF90123">
    <property type="entry name" value="ABC transporter transmembrane region"/>
    <property type="match status" value="2"/>
</dbReference>